<gene>
    <name evidence="1" type="ORF">H310_00156</name>
</gene>
<evidence type="ECO:0000313" key="1">
    <source>
        <dbReference type="EMBL" id="ETW09624.1"/>
    </source>
</evidence>
<evidence type="ECO:0008006" key="2">
    <source>
        <dbReference type="Google" id="ProtNLM"/>
    </source>
</evidence>
<dbReference type="EMBL" id="KI913952">
    <property type="protein sequence ID" value="ETW09624.1"/>
    <property type="molecule type" value="Genomic_DNA"/>
</dbReference>
<dbReference type="Gene3D" id="3.40.30.10">
    <property type="entry name" value="Glutaredoxin"/>
    <property type="match status" value="1"/>
</dbReference>
<dbReference type="CDD" id="cd03062">
    <property type="entry name" value="TRX_Fd_Sucrase"/>
    <property type="match status" value="1"/>
</dbReference>
<dbReference type="PANTHER" id="PTHR31902:SF14">
    <property type="entry name" value="ACTIN PATCHES DISTAL PROTEIN 1"/>
    <property type="match status" value="1"/>
</dbReference>
<dbReference type="PANTHER" id="PTHR31902">
    <property type="entry name" value="ACTIN PATCHES DISTAL PROTEIN 1"/>
    <property type="match status" value="1"/>
</dbReference>
<organism evidence="1">
    <name type="scientific">Aphanomyces invadans</name>
    <dbReference type="NCBI Taxonomy" id="157072"/>
    <lineage>
        <taxon>Eukaryota</taxon>
        <taxon>Sar</taxon>
        <taxon>Stramenopiles</taxon>
        <taxon>Oomycota</taxon>
        <taxon>Saprolegniomycetes</taxon>
        <taxon>Saprolegniales</taxon>
        <taxon>Verrucalvaceae</taxon>
        <taxon>Aphanomyces</taxon>
    </lineage>
</organism>
<dbReference type="InterPro" id="IPR009737">
    <property type="entry name" value="Aim32/Apd1-like"/>
</dbReference>
<dbReference type="GeneID" id="20077206"/>
<dbReference type="STRING" id="157072.A0A024UTE4"/>
<dbReference type="RefSeq" id="XP_008861035.1">
    <property type="nucleotide sequence ID" value="XM_008862813.1"/>
</dbReference>
<dbReference type="SUPFAM" id="SSF52833">
    <property type="entry name" value="Thioredoxin-like"/>
    <property type="match status" value="1"/>
</dbReference>
<dbReference type="eggNOG" id="ENOG502S6XF">
    <property type="taxonomic scope" value="Eukaryota"/>
</dbReference>
<protein>
    <recommendedName>
        <fullName evidence="2">Sucrase/ferredoxin-like family protein</fullName>
    </recommendedName>
</protein>
<dbReference type="OrthoDB" id="10253744at2759"/>
<dbReference type="Pfam" id="PF06999">
    <property type="entry name" value="Suc_Fer-like"/>
    <property type="match status" value="1"/>
</dbReference>
<sequence>MLRRVNLADFGRACYGGSKRWMSMAGSVQFYRRQLIVLDPQRDAEAWPKKVEESTTHVISKYHNTVAPLNTEKSPTKLILATAYPYGDDPAVESASSTDTHDVLVFPDNLRISGVCDSDVDFLALHLLEDTLDLPLLRSRLSVSEMSGHHVFVCAHAKRDFRCACAGPKLLEWFQTKRPSNETWTIYACSHFGGHRFAGNCIVYPEGHWYGLMNHPSDVDILVQAITVDKQPVVPSLWRGCVNTSKAKQVALYKSVPNAA</sequence>
<reference evidence="1" key="1">
    <citation type="submission" date="2013-12" db="EMBL/GenBank/DDBJ databases">
        <title>The Genome Sequence of Aphanomyces invadans NJM9701.</title>
        <authorList>
            <consortium name="The Broad Institute Genomics Platform"/>
            <person name="Russ C."/>
            <person name="Tyler B."/>
            <person name="van West P."/>
            <person name="Dieguez-Uribeondo J."/>
            <person name="Young S.K."/>
            <person name="Zeng Q."/>
            <person name="Gargeya S."/>
            <person name="Fitzgerald M."/>
            <person name="Abouelleil A."/>
            <person name="Alvarado L."/>
            <person name="Chapman S.B."/>
            <person name="Gainer-Dewar J."/>
            <person name="Goldberg J."/>
            <person name="Griggs A."/>
            <person name="Gujja S."/>
            <person name="Hansen M."/>
            <person name="Howarth C."/>
            <person name="Imamovic A."/>
            <person name="Ireland A."/>
            <person name="Larimer J."/>
            <person name="McCowan C."/>
            <person name="Murphy C."/>
            <person name="Pearson M."/>
            <person name="Poon T.W."/>
            <person name="Priest M."/>
            <person name="Roberts A."/>
            <person name="Saif S."/>
            <person name="Shea T."/>
            <person name="Sykes S."/>
            <person name="Wortman J."/>
            <person name="Nusbaum C."/>
            <person name="Birren B."/>
        </authorList>
    </citation>
    <scope>NUCLEOTIDE SEQUENCE [LARGE SCALE GENOMIC DNA]</scope>
    <source>
        <strain evidence="1">NJM9701</strain>
    </source>
</reference>
<proteinExistence type="predicted"/>
<dbReference type="InterPro" id="IPR036249">
    <property type="entry name" value="Thioredoxin-like_sf"/>
</dbReference>
<dbReference type="AlphaFoldDB" id="A0A024UTE4"/>
<dbReference type="VEuPathDB" id="FungiDB:H310_00156"/>
<accession>A0A024UTE4</accession>
<name>A0A024UTE4_9STRA</name>